<dbReference type="PANTHER" id="PTHR12592:SF0">
    <property type="entry name" value="ATP-DEPENDENT (S)-NAD(P)H-HYDRATE DEHYDRATASE"/>
    <property type="match status" value="1"/>
</dbReference>
<comment type="function">
    <text evidence="17">Catalyzes the dehydration of the S-form of NAD(P)HX at the expense of ADP, which is converted to AMP. Together with NAD(P)HX epimerase, which catalyzes the epimerization of the S- and R-forms, the enzyme allows the repair of both epimers of NAD(P)HX, a damaged form of NAD(P)H that is a result of enzymatic or heat-dependent hydration.</text>
</comment>
<evidence type="ECO:0000256" key="11">
    <source>
        <dbReference type="ARBA" id="ARBA00023235"/>
    </source>
</evidence>
<dbReference type="InterPro" id="IPR017953">
    <property type="entry name" value="Carbohydrate_kinase_pred_CS"/>
</dbReference>
<keyword evidence="6 17" id="KW-0547">Nucleotide-binding</keyword>
<dbReference type="InterPro" id="IPR000631">
    <property type="entry name" value="CARKD"/>
</dbReference>
<comment type="caution">
    <text evidence="22">The sequence shown here is derived from an EMBL/GenBank/DDBJ whole genome shotgun (WGS) entry which is preliminary data.</text>
</comment>
<evidence type="ECO:0000256" key="1">
    <source>
        <dbReference type="ARBA" id="ARBA00000013"/>
    </source>
</evidence>
<keyword evidence="5 18" id="KW-0479">Metal-binding</keyword>
<feature type="binding site" evidence="18">
    <location>
        <begin position="124"/>
        <end position="130"/>
    </location>
    <ligand>
        <name>(6S)-NADPHX</name>
        <dbReference type="ChEBI" id="CHEBI:64076"/>
    </ligand>
</feature>
<dbReference type="Pfam" id="PF03853">
    <property type="entry name" value="YjeF_N"/>
    <property type="match status" value="1"/>
</dbReference>
<keyword evidence="10 17" id="KW-0520">NAD</keyword>
<evidence type="ECO:0000256" key="10">
    <source>
        <dbReference type="ARBA" id="ARBA00023027"/>
    </source>
</evidence>
<feature type="binding site" evidence="17">
    <location>
        <position position="254"/>
    </location>
    <ligand>
        <name>(6S)-NADPHX</name>
        <dbReference type="ChEBI" id="CHEBI:64076"/>
    </ligand>
</feature>
<evidence type="ECO:0000256" key="2">
    <source>
        <dbReference type="ARBA" id="ARBA00000909"/>
    </source>
</evidence>
<evidence type="ECO:0000256" key="13">
    <source>
        <dbReference type="ARBA" id="ARBA00023268"/>
    </source>
</evidence>
<dbReference type="PROSITE" id="PS51383">
    <property type="entry name" value="YJEF_C_3"/>
    <property type="match status" value="1"/>
</dbReference>
<dbReference type="Pfam" id="PF01256">
    <property type="entry name" value="Carb_kinase"/>
    <property type="match status" value="1"/>
</dbReference>
<evidence type="ECO:0000256" key="16">
    <source>
        <dbReference type="ARBA" id="ARBA00049209"/>
    </source>
</evidence>
<gene>
    <name evidence="18" type="primary">nnrE</name>
    <name evidence="17" type="synonym">nnrD</name>
    <name evidence="22" type="ORF">H8712_07055</name>
</gene>
<comment type="similarity">
    <text evidence="18">Belongs to the NnrE/AIBP family.</text>
</comment>
<comment type="catalytic activity">
    <reaction evidence="2 18 19">
        <text>(6R)-NADPHX = (6S)-NADPHX</text>
        <dbReference type="Rhea" id="RHEA:32227"/>
        <dbReference type="ChEBI" id="CHEBI:64076"/>
        <dbReference type="ChEBI" id="CHEBI:64077"/>
        <dbReference type="EC" id="5.1.99.6"/>
    </reaction>
</comment>
<keyword evidence="8 17" id="KW-0521">NADP</keyword>
<feature type="domain" description="YjeF C-terminal" evidence="20">
    <location>
        <begin position="219"/>
        <end position="496"/>
    </location>
</feature>
<dbReference type="NCBIfam" id="TIGR00196">
    <property type="entry name" value="yjeF_cterm"/>
    <property type="match status" value="1"/>
</dbReference>
<dbReference type="InterPro" id="IPR029056">
    <property type="entry name" value="Ribokinase-like"/>
</dbReference>
<comment type="cofactor">
    <cofactor evidence="17">
        <name>Mg(2+)</name>
        <dbReference type="ChEBI" id="CHEBI:18420"/>
    </cofactor>
</comment>
<evidence type="ECO:0000313" key="22">
    <source>
        <dbReference type="EMBL" id="MBC8628377.1"/>
    </source>
</evidence>
<evidence type="ECO:0000256" key="9">
    <source>
        <dbReference type="ARBA" id="ARBA00022958"/>
    </source>
</evidence>
<evidence type="ECO:0000256" key="19">
    <source>
        <dbReference type="PIRNR" id="PIRNR017184"/>
    </source>
</evidence>
<dbReference type="EC" id="4.2.1.136" evidence="19"/>
<feature type="binding site" evidence="17">
    <location>
        <position position="436"/>
    </location>
    <ligand>
        <name>AMP</name>
        <dbReference type="ChEBI" id="CHEBI:456215"/>
    </ligand>
</feature>
<dbReference type="HAMAP" id="MF_01965">
    <property type="entry name" value="NADHX_dehydratase"/>
    <property type="match status" value="1"/>
</dbReference>
<evidence type="ECO:0000313" key="23">
    <source>
        <dbReference type="Proteomes" id="UP000661649"/>
    </source>
</evidence>
<feature type="binding site" evidence="17">
    <location>
        <position position="437"/>
    </location>
    <ligand>
        <name>(6S)-NADPHX</name>
        <dbReference type="ChEBI" id="CHEBI:64076"/>
    </ligand>
</feature>
<feature type="binding site" evidence="17">
    <location>
        <position position="319"/>
    </location>
    <ligand>
        <name>(6S)-NADPHX</name>
        <dbReference type="ChEBI" id="CHEBI:64076"/>
    </ligand>
</feature>
<evidence type="ECO:0000256" key="15">
    <source>
        <dbReference type="ARBA" id="ARBA00048238"/>
    </source>
</evidence>
<dbReference type="PIRSF" id="PIRSF017184">
    <property type="entry name" value="Nnr"/>
    <property type="match status" value="1"/>
</dbReference>
<evidence type="ECO:0000256" key="6">
    <source>
        <dbReference type="ARBA" id="ARBA00022741"/>
    </source>
</evidence>
<keyword evidence="7 17" id="KW-0067">ATP-binding</keyword>
<feature type="binding site" evidence="18">
    <location>
        <position position="135"/>
    </location>
    <ligand>
        <name>(6S)-NADPHX</name>
        <dbReference type="ChEBI" id="CHEBI:64076"/>
    </ligand>
</feature>
<comment type="similarity">
    <text evidence="17">Belongs to the NnrD/CARKD family.</text>
</comment>
<feature type="binding site" evidence="18">
    <location>
        <position position="59"/>
    </location>
    <ligand>
        <name>K(+)</name>
        <dbReference type="ChEBI" id="CHEBI:29103"/>
    </ligand>
</feature>
<evidence type="ECO:0000256" key="17">
    <source>
        <dbReference type="HAMAP-Rule" id="MF_01965"/>
    </source>
</evidence>
<evidence type="ECO:0000259" key="20">
    <source>
        <dbReference type="PROSITE" id="PS51383"/>
    </source>
</evidence>
<dbReference type="CDD" id="cd01171">
    <property type="entry name" value="YXKO-related"/>
    <property type="match status" value="1"/>
</dbReference>
<keyword evidence="12 17" id="KW-0456">Lyase</keyword>
<dbReference type="PANTHER" id="PTHR12592">
    <property type="entry name" value="ATP-DEPENDENT (S)-NAD(P)H-HYDRATE DEHYDRATASE FAMILY MEMBER"/>
    <property type="match status" value="1"/>
</dbReference>
<evidence type="ECO:0000256" key="12">
    <source>
        <dbReference type="ARBA" id="ARBA00023239"/>
    </source>
</evidence>
<feature type="binding site" evidence="18">
    <location>
        <position position="156"/>
    </location>
    <ligand>
        <name>K(+)</name>
        <dbReference type="ChEBI" id="CHEBI:29103"/>
    </ligand>
</feature>
<dbReference type="Proteomes" id="UP000661649">
    <property type="component" value="Unassembled WGS sequence"/>
</dbReference>
<comment type="catalytic activity">
    <reaction evidence="1 18 19">
        <text>(6R)-NADHX = (6S)-NADHX</text>
        <dbReference type="Rhea" id="RHEA:32215"/>
        <dbReference type="ChEBI" id="CHEBI:64074"/>
        <dbReference type="ChEBI" id="CHEBI:64075"/>
        <dbReference type="EC" id="5.1.99.6"/>
    </reaction>
</comment>
<comment type="similarity">
    <text evidence="3 19">In the N-terminal section; belongs to the NnrE/AIBP family.</text>
</comment>
<feature type="binding site" evidence="18">
    <location>
        <begin position="58"/>
        <end position="62"/>
    </location>
    <ligand>
        <name>(6S)-NADPHX</name>
        <dbReference type="ChEBI" id="CHEBI:64076"/>
    </ligand>
</feature>
<sequence length="497" mass="53797">MREFVSGTQMKQLDRYTIQEIGIPSLVLMERAARSVYDTMIKERLPLKKVLVLCGSGNNGADGVALARMLHLSNISVDVEILGNPSHFTTEMKQQIEIAKKYQVAFVKNKSLSEYTTIVDAIFGVGLDREVGGGYKEKIKEINQADAKVVAVDIPSGIDSATGKVLGCAVCADWTVSFAYEKLGTVFYEGAEYAGNVRVADIGIVKMPEICFPISTYTFEEKDLKEKLFRRESGNKGTFGKVLLIAGNEMTSGAALLSASSALHTGVGMVKVHTRKENRAILPVQLPEAMYCFYGKKEIKSEALAESLEWADVVGIGPGLGTNKQAEALLEFVLKYSKRPLVIDADGLNLLKSKLDLLEKYEYPVIMTPHLGEFSRLSGLSIKDWKQQPIELTNELAHRYNVTLVCKDARTVIADGGQNVYVNTTGNSGMATAGSGDVLTGILLGLLAQGYAPLDAAVMGVCVHGLAGDEAAKEKGKYAMVAGDLITYTGDVLKKRG</sequence>
<comment type="subunit">
    <text evidence="17">Homotetramer.</text>
</comment>
<dbReference type="RefSeq" id="WP_117455629.1">
    <property type="nucleotide sequence ID" value="NZ_JACRTP010000002.1"/>
</dbReference>
<comment type="function">
    <text evidence="14 19">Bifunctional enzyme that catalyzes the epimerization of the S- and R-forms of NAD(P)HX and the dehydration of the S-form of NAD(P)HX at the expense of ADP, which is converted to AMP. This allows the repair of both epimers of NAD(P)HX, a damaged form of NAD(P)H that is a result of enzymatic or heat-dependent hydration.</text>
</comment>
<comment type="catalytic activity">
    <reaction evidence="15 17 19">
        <text>(6S)-NADHX + ADP = AMP + phosphate + NADH + H(+)</text>
        <dbReference type="Rhea" id="RHEA:32223"/>
        <dbReference type="ChEBI" id="CHEBI:15378"/>
        <dbReference type="ChEBI" id="CHEBI:43474"/>
        <dbReference type="ChEBI" id="CHEBI:57945"/>
        <dbReference type="ChEBI" id="CHEBI:64074"/>
        <dbReference type="ChEBI" id="CHEBI:456215"/>
        <dbReference type="ChEBI" id="CHEBI:456216"/>
        <dbReference type="EC" id="4.2.1.136"/>
    </reaction>
</comment>
<dbReference type="SUPFAM" id="SSF53613">
    <property type="entry name" value="Ribokinase-like"/>
    <property type="match status" value="1"/>
</dbReference>
<dbReference type="InterPro" id="IPR036652">
    <property type="entry name" value="YjeF_N_dom_sf"/>
</dbReference>
<dbReference type="PROSITE" id="PS01050">
    <property type="entry name" value="YJEF_C_2"/>
    <property type="match status" value="1"/>
</dbReference>
<name>A0ABR7PAE9_9FIRM</name>
<organism evidence="22 23">
    <name type="scientific">Blautia stercoris</name>
    <dbReference type="NCBI Taxonomy" id="871664"/>
    <lineage>
        <taxon>Bacteria</taxon>
        <taxon>Bacillati</taxon>
        <taxon>Bacillota</taxon>
        <taxon>Clostridia</taxon>
        <taxon>Lachnospirales</taxon>
        <taxon>Lachnospiraceae</taxon>
        <taxon>Blautia</taxon>
    </lineage>
</organism>
<keyword evidence="23" id="KW-1185">Reference proteome</keyword>
<comment type="cofactor">
    <cofactor evidence="18 19">
        <name>K(+)</name>
        <dbReference type="ChEBI" id="CHEBI:29103"/>
    </cofactor>
    <text evidence="18 19">Binds 1 potassium ion per subunit.</text>
</comment>
<keyword evidence="13" id="KW-0511">Multifunctional enzyme</keyword>
<dbReference type="Gene3D" id="3.40.1190.20">
    <property type="match status" value="1"/>
</dbReference>
<feature type="binding site" evidence="17">
    <location>
        <begin position="407"/>
        <end position="411"/>
    </location>
    <ligand>
        <name>AMP</name>
        <dbReference type="ChEBI" id="CHEBI:456215"/>
    </ligand>
</feature>
<evidence type="ECO:0000259" key="21">
    <source>
        <dbReference type="PROSITE" id="PS51385"/>
    </source>
</evidence>
<comment type="function">
    <text evidence="18">Catalyzes the epimerization of the S- and R-forms of NAD(P)HX, a damaged form of NAD(P)H that is a result of enzymatic or heat-dependent hydration. This is a prerequisite for the S-specific NAD(P)H-hydrate dehydratase to allow the repair of both epimers of NAD(P)HX.</text>
</comment>
<dbReference type="EMBL" id="JACRTP010000002">
    <property type="protein sequence ID" value="MBC8628377.1"/>
    <property type="molecule type" value="Genomic_DNA"/>
</dbReference>
<evidence type="ECO:0000256" key="18">
    <source>
        <dbReference type="HAMAP-Rule" id="MF_01966"/>
    </source>
</evidence>
<dbReference type="InterPro" id="IPR004443">
    <property type="entry name" value="YjeF_N_dom"/>
</dbReference>
<dbReference type="SUPFAM" id="SSF64153">
    <property type="entry name" value="YjeF N-terminal domain-like"/>
    <property type="match status" value="1"/>
</dbReference>
<accession>A0ABR7PAE9</accession>
<evidence type="ECO:0000256" key="5">
    <source>
        <dbReference type="ARBA" id="ARBA00022723"/>
    </source>
</evidence>
<evidence type="ECO:0000256" key="7">
    <source>
        <dbReference type="ARBA" id="ARBA00022840"/>
    </source>
</evidence>
<dbReference type="InterPro" id="IPR030677">
    <property type="entry name" value="Nnr"/>
</dbReference>
<evidence type="ECO:0000256" key="14">
    <source>
        <dbReference type="ARBA" id="ARBA00025153"/>
    </source>
</evidence>
<reference evidence="22 23" key="1">
    <citation type="submission" date="2020-08" db="EMBL/GenBank/DDBJ databases">
        <title>Genome public.</title>
        <authorList>
            <person name="Liu C."/>
            <person name="Sun Q."/>
        </authorList>
    </citation>
    <scope>NUCLEOTIDE SEQUENCE [LARGE SCALE GENOMIC DNA]</scope>
    <source>
        <strain evidence="22 23">3_YM_SP_D4_24.mj</strain>
    </source>
</reference>
<evidence type="ECO:0000256" key="4">
    <source>
        <dbReference type="ARBA" id="ARBA00009524"/>
    </source>
</evidence>
<evidence type="ECO:0000256" key="3">
    <source>
        <dbReference type="ARBA" id="ARBA00006001"/>
    </source>
</evidence>
<feature type="binding site" evidence="18">
    <location>
        <position position="153"/>
    </location>
    <ligand>
        <name>(6S)-NADPHX</name>
        <dbReference type="ChEBI" id="CHEBI:64076"/>
    </ligand>
</feature>
<dbReference type="NCBIfam" id="TIGR00197">
    <property type="entry name" value="yjeF_nterm"/>
    <property type="match status" value="1"/>
</dbReference>
<evidence type="ECO:0000256" key="8">
    <source>
        <dbReference type="ARBA" id="ARBA00022857"/>
    </source>
</evidence>
<keyword evidence="9 18" id="KW-0630">Potassium</keyword>
<keyword evidence="11 18" id="KW-0413">Isomerase</keyword>
<comment type="catalytic activity">
    <reaction evidence="16 17 19">
        <text>(6S)-NADPHX + ADP = AMP + phosphate + NADPH + H(+)</text>
        <dbReference type="Rhea" id="RHEA:32235"/>
        <dbReference type="ChEBI" id="CHEBI:15378"/>
        <dbReference type="ChEBI" id="CHEBI:43474"/>
        <dbReference type="ChEBI" id="CHEBI:57783"/>
        <dbReference type="ChEBI" id="CHEBI:64076"/>
        <dbReference type="ChEBI" id="CHEBI:456215"/>
        <dbReference type="ChEBI" id="CHEBI:456216"/>
        <dbReference type="EC" id="4.2.1.136"/>
    </reaction>
</comment>
<feature type="binding site" evidence="17">
    <location>
        <position position="370"/>
    </location>
    <ligand>
        <name>(6S)-NADPHX</name>
        <dbReference type="ChEBI" id="CHEBI:64076"/>
    </ligand>
</feature>
<dbReference type="Gene3D" id="3.40.50.10260">
    <property type="entry name" value="YjeF N-terminal domain"/>
    <property type="match status" value="1"/>
</dbReference>
<comment type="similarity">
    <text evidence="4 19">In the C-terminal section; belongs to the NnrD/CARKD family.</text>
</comment>
<dbReference type="EC" id="5.1.99.6" evidence="19"/>
<feature type="domain" description="YjeF N-terminal" evidence="21">
    <location>
        <begin position="10"/>
        <end position="210"/>
    </location>
</feature>
<proteinExistence type="inferred from homology"/>
<dbReference type="HAMAP" id="MF_01966">
    <property type="entry name" value="NADHX_epimerase"/>
    <property type="match status" value="1"/>
</dbReference>
<feature type="binding site" evidence="18">
    <location>
        <position position="120"/>
    </location>
    <ligand>
        <name>K(+)</name>
        <dbReference type="ChEBI" id="CHEBI:29103"/>
    </ligand>
</feature>
<protein>
    <recommendedName>
        <fullName evidence="19">Bifunctional NAD(P)H-hydrate repair enzyme</fullName>
    </recommendedName>
    <alternativeName>
        <fullName evidence="19">Nicotinamide nucleotide repair protein</fullName>
    </alternativeName>
    <domain>
        <recommendedName>
            <fullName evidence="19">ADP-dependent (S)-NAD(P)H-hydrate dehydratase</fullName>
            <ecNumber evidence="19">4.2.1.136</ecNumber>
        </recommendedName>
        <alternativeName>
            <fullName evidence="19">ADP-dependent NAD(P)HX dehydratase</fullName>
        </alternativeName>
    </domain>
    <domain>
        <recommendedName>
            <fullName evidence="19">NAD(P)H-hydrate epimerase</fullName>
            <ecNumber evidence="19">5.1.99.6</ecNumber>
        </recommendedName>
    </domain>
</protein>
<dbReference type="PROSITE" id="PS51385">
    <property type="entry name" value="YJEF_N"/>
    <property type="match status" value="1"/>
</dbReference>